<keyword evidence="4" id="KW-0630">Potassium</keyword>
<dbReference type="SUPFAM" id="SSF51735">
    <property type="entry name" value="NAD(P)-binding Rossmann-fold domains"/>
    <property type="match status" value="1"/>
</dbReference>
<evidence type="ECO:0000256" key="6">
    <source>
        <dbReference type="ARBA" id="ARBA00023065"/>
    </source>
</evidence>
<gene>
    <name evidence="9" type="ORF">FD09_GL003068</name>
</gene>
<dbReference type="Proteomes" id="UP000051330">
    <property type="component" value="Unassembled WGS sequence"/>
</dbReference>
<dbReference type="PROSITE" id="PS51201">
    <property type="entry name" value="RCK_N"/>
    <property type="match status" value="1"/>
</dbReference>
<dbReference type="Pfam" id="PF02080">
    <property type="entry name" value="TrkA_C"/>
    <property type="match status" value="1"/>
</dbReference>
<keyword evidence="5" id="KW-0520">NAD</keyword>
<accession>A0A0R1MVP6</accession>
<dbReference type="InterPro" id="IPR036721">
    <property type="entry name" value="RCK_C_sf"/>
</dbReference>
<dbReference type="GO" id="GO:0015079">
    <property type="term" value="F:potassium ion transmembrane transporter activity"/>
    <property type="evidence" value="ECO:0007669"/>
    <property type="project" value="InterPro"/>
</dbReference>
<protein>
    <recommendedName>
        <fullName evidence="1">Trk system potassium uptake protein TrkA</fullName>
    </recommendedName>
</protein>
<keyword evidence="2" id="KW-0813">Transport</keyword>
<dbReference type="PANTHER" id="PTHR43833:SF5">
    <property type="entry name" value="TRK SYSTEM POTASSIUM UPTAKE PROTEIN TRKA"/>
    <property type="match status" value="1"/>
</dbReference>
<dbReference type="Pfam" id="PF02254">
    <property type="entry name" value="TrkA_N"/>
    <property type="match status" value="1"/>
</dbReference>
<name>A0A0R1MVP6_9LACO</name>
<dbReference type="PATRIC" id="fig|1423792.3.peg.3159"/>
<dbReference type="RefSeq" id="WP_057820949.1">
    <property type="nucleotide sequence ID" value="NZ_AZEC01000009.1"/>
</dbReference>
<dbReference type="OrthoDB" id="9775180at2"/>
<comment type="caution">
    <text evidence="9">The sequence shown here is derived from an EMBL/GenBank/DDBJ whole genome shotgun (WGS) entry which is preliminary data.</text>
</comment>
<dbReference type="STRING" id="1423792.FD09_GL003068"/>
<proteinExistence type="predicted"/>
<keyword evidence="6" id="KW-0406">Ion transport</keyword>
<organism evidence="9 10">
    <name type="scientific">Schleiferilactobacillus perolens DSM 12744</name>
    <dbReference type="NCBI Taxonomy" id="1423792"/>
    <lineage>
        <taxon>Bacteria</taxon>
        <taxon>Bacillati</taxon>
        <taxon>Bacillota</taxon>
        <taxon>Bacilli</taxon>
        <taxon>Lactobacillales</taxon>
        <taxon>Lactobacillaceae</taxon>
        <taxon>Schleiferilactobacillus</taxon>
    </lineage>
</organism>
<evidence type="ECO:0000256" key="4">
    <source>
        <dbReference type="ARBA" id="ARBA00022958"/>
    </source>
</evidence>
<dbReference type="GO" id="GO:0005886">
    <property type="term" value="C:plasma membrane"/>
    <property type="evidence" value="ECO:0007669"/>
    <property type="project" value="InterPro"/>
</dbReference>
<dbReference type="AlphaFoldDB" id="A0A0R1MVP6"/>
<dbReference type="InterPro" id="IPR006037">
    <property type="entry name" value="RCK_C"/>
</dbReference>
<dbReference type="Gene3D" id="3.30.70.1450">
    <property type="entry name" value="Regulator of K+ conductance, C-terminal domain"/>
    <property type="match status" value="1"/>
</dbReference>
<dbReference type="SUPFAM" id="SSF116726">
    <property type="entry name" value="TrkA C-terminal domain-like"/>
    <property type="match status" value="1"/>
</dbReference>
<dbReference type="InterPro" id="IPR050721">
    <property type="entry name" value="Trk_Ktr_HKT_K-transport"/>
</dbReference>
<feature type="domain" description="RCK N-terminal" evidence="7">
    <location>
        <begin position="1"/>
        <end position="119"/>
    </location>
</feature>
<dbReference type="InterPro" id="IPR036291">
    <property type="entry name" value="NAD(P)-bd_dom_sf"/>
</dbReference>
<evidence type="ECO:0000256" key="2">
    <source>
        <dbReference type="ARBA" id="ARBA00022448"/>
    </source>
</evidence>
<dbReference type="PANTHER" id="PTHR43833">
    <property type="entry name" value="POTASSIUM CHANNEL PROTEIN 2-RELATED-RELATED"/>
    <property type="match status" value="1"/>
</dbReference>
<evidence type="ECO:0000313" key="10">
    <source>
        <dbReference type="Proteomes" id="UP000051330"/>
    </source>
</evidence>
<evidence type="ECO:0000313" key="9">
    <source>
        <dbReference type="EMBL" id="KRL12198.1"/>
    </source>
</evidence>
<keyword evidence="3" id="KW-0633">Potassium transport</keyword>
<feature type="domain" description="RCK C-terminal" evidence="8">
    <location>
        <begin position="139"/>
        <end position="219"/>
    </location>
</feature>
<dbReference type="InterPro" id="IPR003148">
    <property type="entry name" value="RCK_N"/>
</dbReference>
<reference evidence="9 10" key="1">
    <citation type="journal article" date="2015" name="Genome Announc.">
        <title>Expanding the biotechnology potential of lactobacilli through comparative genomics of 213 strains and associated genera.</title>
        <authorList>
            <person name="Sun Z."/>
            <person name="Harris H.M."/>
            <person name="McCann A."/>
            <person name="Guo C."/>
            <person name="Argimon S."/>
            <person name="Zhang W."/>
            <person name="Yang X."/>
            <person name="Jeffery I.B."/>
            <person name="Cooney J.C."/>
            <person name="Kagawa T.F."/>
            <person name="Liu W."/>
            <person name="Song Y."/>
            <person name="Salvetti E."/>
            <person name="Wrobel A."/>
            <person name="Rasinkangas P."/>
            <person name="Parkhill J."/>
            <person name="Rea M.C."/>
            <person name="O'Sullivan O."/>
            <person name="Ritari J."/>
            <person name="Douillard F.P."/>
            <person name="Paul Ross R."/>
            <person name="Yang R."/>
            <person name="Briner A.E."/>
            <person name="Felis G.E."/>
            <person name="de Vos W.M."/>
            <person name="Barrangou R."/>
            <person name="Klaenhammer T.R."/>
            <person name="Caufield P.W."/>
            <person name="Cui Y."/>
            <person name="Zhang H."/>
            <person name="O'Toole P.W."/>
        </authorList>
    </citation>
    <scope>NUCLEOTIDE SEQUENCE [LARGE SCALE GENOMIC DNA]</scope>
    <source>
        <strain evidence="9 10">DSM 12744</strain>
    </source>
</reference>
<evidence type="ECO:0000259" key="7">
    <source>
        <dbReference type="PROSITE" id="PS51201"/>
    </source>
</evidence>
<dbReference type="Gene3D" id="3.40.50.720">
    <property type="entry name" value="NAD(P)-binding Rossmann-like Domain"/>
    <property type="match status" value="1"/>
</dbReference>
<evidence type="ECO:0000259" key="8">
    <source>
        <dbReference type="PROSITE" id="PS51202"/>
    </source>
</evidence>
<dbReference type="InterPro" id="IPR006036">
    <property type="entry name" value="K_uptake_TrkA"/>
</dbReference>
<dbReference type="EMBL" id="AZEC01000009">
    <property type="protein sequence ID" value="KRL12198.1"/>
    <property type="molecule type" value="Genomic_DNA"/>
</dbReference>
<keyword evidence="10" id="KW-1185">Reference proteome</keyword>
<evidence type="ECO:0000256" key="3">
    <source>
        <dbReference type="ARBA" id="ARBA00022538"/>
    </source>
</evidence>
<dbReference type="PRINTS" id="PR00335">
    <property type="entry name" value="KUPTAKETRKA"/>
</dbReference>
<evidence type="ECO:0000256" key="1">
    <source>
        <dbReference type="ARBA" id="ARBA00017378"/>
    </source>
</evidence>
<dbReference type="PROSITE" id="PS51202">
    <property type="entry name" value="RCK_C"/>
    <property type="match status" value="1"/>
</dbReference>
<sequence length="219" mass="23665">MRTIIVGGGQVGSYVARILIDAGRDVRVVEYREKPLQALKTELPPEVVINGDGADPKVLEQAGINDADVVAAVTGADEINLVCSTIAKFEFGVDKVIARINNPKNTWLFTEEMGVDVRVSQAYLIANVITDQIDFSNLTTLMRLNRGNNAIVQITVGDGAKADGIKLKDLTLPEGTIVINVRRGEANLVPGAETVITKGDSVLVYTKTTNEEEINSIFR</sequence>
<evidence type="ECO:0000256" key="5">
    <source>
        <dbReference type="ARBA" id="ARBA00023027"/>
    </source>
</evidence>